<feature type="transmembrane region" description="Helical" evidence="6">
    <location>
        <begin position="330"/>
        <end position="352"/>
    </location>
</feature>
<dbReference type="EMBL" id="JAERQG010000002">
    <property type="protein sequence ID" value="MBL0765146.1"/>
    <property type="molecule type" value="Genomic_DNA"/>
</dbReference>
<organism evidence="7 8">
    <name type="scientific">Marivirga atlantica</name>
    <dbReference type="NCBI Taxonomy" id="1548457"/>
    <lineage>
        <taxon>Bacteria</taxon>
        <taxon>Pseudomonadati</taxon>
        <taxon>Bacteroidota</taxon>
        <taxon>Cytophagia</taxon>
        <taxon>Cytophagales</taxon>
        <taxon>Marivirgaceae</taxon>
        <taxon>Marivirga</taxon>
    </lineage>
</organism>
<dbReference type="InterPro" id="IPR050833">
    <property type="entry name" value="Poly_Biosynth_Transport"/>
</dbReference>
<evidence type="ECO:0000256" key="5">
    <source>
        <dbReference type="ARBA" id="ARBA00023136"/>
    </source>
</evidence>
<name>A0A937AA75_9BACT</name>
<protein>
    <recommendedName>
        <fullName evidence="9">Polysaccharide biosynthesis protein</fullName>
    </recommendedName>
</protein>
<keyword evidence="5 6" id="KW-0472">Membrane</keyword>
<feature type="transmembrane region" description="Helical" evidence="6">
    <location>
        <begin position="173"/>
        <end position="195"/>
    </location>
</feature>
<feature type="transmembrane region" description="Helical" evidence="6">
    <location>
        <begin position="385"/>
        <end position="403"/>
    </location>
</feature>
<feature type="transmembrane region" description="Helical" evidence="6">
    <location>
        <begin position="259"/>
        <end position="276"/>
    </location>
</feature>
<evidence type="ECO:0000313" key="7">
    <source>
        <dbReference type="EMBL" id="MBL0765146.1"/>
    </source>
</evidence>
<reference evidence="7" key="1">
    <citation type="submission" date="2021-01" db="EMBL/GenBank/DDBJ databases">
        <title>Marivirga sp. nov., isolated from intertidal surface sediments.</title>
        <authorList>
            <person name="Zhang M."/>
        </authorList>
    </citation>
    <scope>NUCLEOTIDE SEQUENCE</scope>
    <source>
        <strain evidence="7">SM1354</strain>
    </source>
</reference>
<evidence type="ECO:0000313" key="8">
    <source>
        <dbReference type="Proteomes" id="UP000642920"/>
    </source>
</evidence>
<evidence type="ECO:0008006" key="9">
    <source>
        <dbReference type="Google" id="ProtNLM"/>
    </source>
</evidence>
<evidence type="ECO:0000256" key="2">
    <source>
        <dbReference type="ARBA" id="ARBA00022475"/>
    </source>
</evidence>
<dbReference type="GO" id="GO:0005886">
    <property type="term" value="C:plasma membrane"/>
    <property type="evidence" value="ECO:0007669"/>
    <property type="project" value="UniProtKB-SubCell"/>
</dbReference>
<comment type="caution">
    <text evidence="7">The sequence shown here is derived from an EMBL/GenBank/DDBJ whole genome shotgun (WGS) entry which is preliminary data.</text>
</comment>
<evidence type="ECO:0000256" key="3">
    <source>
        <dbReference type="ARBA" id="ARBA00022692"/>
    </source>
</evidence>
<dbReference type="AlphaFoldDB" id="A0A937AA75"/>
<evidence type="ECO:0000256" key="1">
    <source>
        <dbReference type="ARBA" id="ARBA00004651"/>
    </source>
</evidence>
<proteinExistence type="predicted"/>
<feature type="transmembrane region" description="Helical" evidence="6">
    <location>
        <begin position="118"/>
        <end position="140"/>
    </location>
</feature>
<accession>A0A937AA75</accession>
<feature type="transmembrane region" description="Helical" evidence="6">
    <location>
        <begin position="81"/>
        <end position="103"/>
    </location>
</feature>
<sequence>MLKWFNIKTNSIWAGVLLSLRMMAGLAMQKIVAIKFGPSGTALFSHFQNLLSIFTQPLQDIIGQGLISAYSKNKFDNKPRLIGNALILGIYITVSLSVLIVIFQHTALSYFPFNSTQWLLLFLSLLLFSIQLLLANYLIAKRNLKTLSLLFLAQWFLIILLLSVPGLSIIELLFYYALIQGGFTIVYFIVIVIDYTEIRKLTFNLDAKLLHHFKQFLLIGLTIWISSKLTDYFVRDYALSNFGTSETGYWQSAARISEALKSLLISFLMMTVYPAFAAIKNKVKLQSFMKKQLTNMLLIIPLALLILYWLSPLVLQLLYSKGFSDAVPLFRLHLLGDLFALFSFPFALLLMAKVETKNYILAEGLSVLSYILIIFLLKNQDIEKIIYAYIARSFIYLICTASFSKKLLKLG</sequence>
<keyword evidence="8" id="KW-1185">Reference proteome</keyword>
<feature type="transmembrane region" description="Helical" evidence="6">
    <location>
        <begin position="359"/>
        <end position="379"/>
    </location>
</feature>
<evidence type="ECO:0000256" key="4">
    <source>
        <dbReference type="ARBA" id="ARBA00022989"/>
    </source>
</evidence>
<feature type="transmembrane region" description="Helical" evidence="6">
    <location>
        <begin position="216"/>
        <end position="234"/>
    </location>
</feature>
<keyword evidence="3 6" id="KW-0812">Transmembrane</keyword>
<keyword evidence="2" id="KW-1003">Cell membrane</keyword>
<comment type="subcellular location">
    <subcellularLocation>
        <location evidence="1">Cell membrane</location>
        <topology evidence="1">Multi-pass membrane protein</topology>
    </subcellularLocation>
</comment>
<dbReference type="RefSeq" id="WP_201919499.1">
    <property type="nucleotide sequence ID" value="NZ_JAERQG010000002.1"/>
</dbReference>
<keyword evidence="4 6" id="KW-1133">Transmembrane helix</keyword>
<dbReference type="PANTHER" id="PTHR30250:SF11">
    <property type="entry name" value="O-ANTIGEN TRANSPORTER-RELATED"/>
    <property type="match status" value="1"/>
</dbReference>
<gene>
    <name evidence="7" type="ORF">JKP34_07790</name>
</gene>
<dbReference type="PANTHER" id="PTHR30250">
    <property type="entry name" value="PST FAMILY PREDICTED COLANIC ACID TRANSPORTER"/>
    <property type="match status" value="1"/>
</dbReference>
<dbReference type="Proteomes" id="UP000642920">
    <property type="component" value="Unassembled WGS sequence"/>
</dbReference>
<feature type="transmembrane region" description="Helical" evidence="6">
    <location>
        <begin position="147"/>
        <end position="167"/>
    </location>
</feature>
<feature type="transmembrane region" description="Helical" evidence="6">
    <location>
        <begin position="297"/>
        <end position="318"/>
    </location>
</feature>
<evidence type="ECO:0000256" key="6">
    <source>
        <dbReference type="SAM" id="Phobius"/>
    </source>
</evidence>